<dbReference type="EMBL" id="SJSM01000002">
    <property type="protein sequence ID" value="TCC98811.1"/>
    <property type="molecule type" value="Genomic_DNA"/>
</dbReference>
<name>A0A4R0NEF1_9SPHI</name>
<sequence length="1085" mass="128142">MRNALIGYTYQHQVATMLLAYMDVERDFDSIELEAVVGHKFDDIKLTSGGNTYFFQIKDIDNLSFDSLIVKDGKITISGKEHLLSSSTNVLFFKDINFVPDCHILGFPTKKIADVYIVSLSRTEIETIVDELYKTDYLRKSLIDQFLSNCLDNRIFKMSKIDLPPINIFQTHLVEPTVEIAVKILEGENILVLEGKPGVGKSHLVSFLEKKFKYKSILYRFWVSNQDKDYEDRLKFRNFLKDFSKKLFSDYREHTIDEIIEKISERDVTVIIDGLDHVENYNPDDLEEYVQFIDKLQKNTKTIILSRPLLRTLTWNKQVLSNWNREQTKKVLNELYHFDEYDLIQKIYTLTDGYPILVKYIAEQYKKDGNIPDFERFESLDKYYDKIIKNEKGKQALALFLCSRGFIMQSEISLFLESDSSLYVNEFVIEHPYLFERRLNRISLFHDSLITYLRKSKVNYSGTLNKVNSVVYQSLLSGNKRFQSRYVHFDLGKEEKKAIVKWYSSINNFKELMREVVDFEAIQDFYKQLRETLPELSADDLDITAYYDLSLIINIVSRDHMSTLNEFYYTYILALQEHGFTEEDVTSSRYLFGMWYYLRTNDGSLLLNTTSDEHYDTKHFYRELRNDLEQEATFFEEHEEPLSEERINQLLNDTKSFHHREAVAYILEDLYIFKDQRPNFKGLTLAVQQYIDGDEQKAIYILSDILEKLKIEGFRSNWVLNDVKKKLLALGKLPNQNDYLNLSLKDFLAKYKEKGSFDMWVDILTYLRLALHQDRKIDLLSISVFWTKYYQRKDYSFFSFDKALSIFEDKGIIKWQQSVTLIDQIQEISEKGYRTLLADYIRQHEPGFVLTMLKHYSFKDLVISWFDLPPDYINVLPENIYHFAISKILQYHRSNGEIRFEEVKNVLRSNKANLLKDDLKFSRFKIGISKDDPAIKELQNEKITYIEIPHDKRYTGSSQEERFDQGILDQKNDNLIIKKELEPWEVATFSDGYYSALAEPELFRQFEKEKIRLNINLILYYALIGKTKSINTLNSVWYFPGNILKILNDNEVPVDYNVLFQSFITFLDLSMFDLPASPKVNPDTN</sequence>
<dbReference type="InterPro" id="IPR027417">
    <property type="entry name" value="P-loop_NTPase"/>
</dbReference>
<keyword evidence="3" id="KW-1185">Reference proteome</keyword>
<proteinExistence type="predicted"/>
<reference evidence="2 3" key="1">
    <citation type="submission" date="2019-02" db="EMBL/GenBank/DDBJ databases">
        <title>Pedobacter sp. RP-3-8 sp. nov., isolated from Arctic soil.</title>
        <authorList>
            <person name="Dahal R.H."/>
        </authorList>
    </citation>
    <scope>NUCLEOTIDE SEQUENCE [LARGE SCALE GENOMIC DNA]</scope>
    <source>
        <strain evidence="2 3">RP-3-8</strain>
    </source>
</reference>
<evidence type="ECO:0000313" key="2">
    <source>
        <dbReference type="EMBL" id="TCC98811.1"/>
    </source>
</evidence>
<comment type="caution">
    <text evidence="2">The sequence shown here is derived from an EMBL/GenBank/DDBJ whole genome shotgun (WGS) entry which is preliminary data.</text>
</comment>
<dbReference type="OrthoDB" id="2455999at2"/>
<organism evidence="2 3">
    <name type="scientific">Pedobacter hiemivivus</name>
    <dbReference type="NCBI Taxonomy" id="2530454"/>
    <lineage>
        <taxon>Bacteria</taxon>
        <taxon>Pseudomonadati</taxon>
        <taxon>Bacteroidota</taxon>
        <taxon>Sphingobacteriia</taxon>
        <taxon>Sphingobacteriales</taxon>
        <taxon>Sphingobacteriaceae</taxon>
        <taxon>Pedobacter</taxon>
    </lineage>
</organism>
<protein>
    <recommendedName>
        <fullName evidence="1">ORC1/DEAH AAA+ ATPase domain-containing protein</fullName>
    </recommendedName>
</protein>
<dbReference type="GO" id="GO:0016887">
    <property type="term" value="F:ATP hydrolysis activity"/>
    <property type="evidence" value="ECO:0007669"/>
    <property type="project" value="InterPro"/>
</dbReference>
<feature type="domain" description="ORC1/DEAH AAA+ ATPase" evidence="1">
    <location>
        <begin position="187"/>
        <end position="303"/>
    </location>
</feature>
<accession>A0A4R0NEF1</accession>
<dbReference type="Proteomes" id="UP000291117">
    <property type="component" value="Unassembled WGS sequence"/>
</dbReference>
<evidence type="ECO:0000259" key="1">
    <source>
        <dbReference type="Pfam" id="PF13401"/>
    </source>
</evidence>
<gene>
    <name evidence="2" type="ORF">EZ444_05920</name>
</gene>
<dbReference type="AlphaFoldDB" id="A0A4R0NEF1"/>
<dbReference type="Pfam" id="PF13401">
    <property type="entry name" value="AAA_22"/>
    <property type="match status" value="1"/>
</dbReference>
<evidence type="ECO:0000313" key="3">
    <source>
        <dbReference type="Proteomes" id="UP000291117"/>
    </source>
</evidence>
<dbReference type="RefSeq" id="WP_131607791.1">
    <property type="nucleotide sequence ID" value="NZ_SJSM01000002.1"/>
</dbReference>
<dbReference type="Gene3D" id="3.40.50.300">
    <property type="entry name" value="P-loop containing nucleotide triphosphate hydrolases"/>
    <property type="match status" value="1"/>
</dbReference>
<dbReference type="InterPro" id="IPR049945">
    <property type="entry name" value="AAA_22"/>
</dbReference>
<dbReference type="SUPFAM" id="SSF52540">
    <property type="entry name" value="P-loop containing nucleoside triphosphate hydrolases"/>
    <property type="match status" value="1"/>
</dbReference>